<protein>
    <submittedName>
        <fullName evidence="1">Uncharacterized protein</fullName>
    </submittedName>
</protein>
<organism evidence="1 2">
    <name type="scientific">Evansella tamaricis</name>
    <dbReference type="NCBI Taxonomy" id="2069301"/>
    <lineage>
        <taxon>Bacteria</taxon>
        <taxon>Bacillati</taxon>
        <taxon>Bacillota</taxon>
        <taxon>Bacilli</taxon>
        <taxon>Bacillales</taxon>
        <taxon>Bacillaceae</taxon>
        <taxon>Evansella</taxon>
    </lineage>
</organism>
<sequence length="51" mass="5692">MTEKVVGVTHSLDQKSEMVEGLTKNGIAQKDLTVITKGDEHAERFIKMMLC</sequence>
<name>A0ABS6JAH2_9BACI</name>
<keyword evidence="2" id="KW-1185">Reference proteome</keyword>
<dbReference type="EMBL" id="JAHQCS010000044">
    <property type="protein sequence ID" value="MBU9710683.1"/>
    <property type="molecule type" value="Genomic_DNA"/>
</dbReference>
<evidence type="ECO:0000313" key="1">
    <source>
        <dbReference type="EMBL" id="MBU9710683.1"/>
    </source>
</evidence>
<dbReference type="Proteomes" id="UP000784880">
    <property type="component" value="Unassembled WGS sequence"/>
</dbReference>
<reference evidence="1 2" key="1">
    <citation type="submission" date="2021-06" db="EMBL/GenBank/DDBJ databases">
        <title>Bacillus sp. RD4P76, an endophyte from a halophyte.</title>
        <authorList>
            <person name="Sun J.-Q."/>
        </authorList>
    </citation>
    <scope>NUCLEOTIDE SEQUENCE [LARGE SCALE GENOMIC DNA]</scope>
    <source>
        <strain evidence="1 2">CGMCC 1.15917</strain>
    </source>
</reference>
<accession>A0ABS6JAH2</accession>
<gene>
    <name evidence="1" type="ORF">KS419_02860</name>
</gene>
<dbReference type="RefSeq" id="WP_217064579.1">
    <property type="nucleotide sequence ID" value="NZ_JAHQCS010000044.1"/>
</dbReference>
<comment type="caution">
    <text evidence="1">The sequence shown here is derived from an EMBL/GenBank/DDBJ whole genome shotgun (WGS) entry which is preliminary data.</text>
</comment>
<proteinExistence type="predicted"/>
<evidence type="ECO:0000313" key="2">
    <source>
        <dbReference type="Proteomes" id="UP000784880"/>
    </source>
</evidence>